<name>A0A1U9Z8D4_9HYPH</name>
<evidence type="ECO:0000256" key="1">
    <source>
        <dbReference type="ARBA" id="ARBA00023015"/>
    </source>
</evidence>
<dbReference type="InterPro" id="IPR014757">
    <property type="entry name" value="Tscrpt_reg_IclR_C"/>
</dbReference>
<dbReference type="InterPro" id="IPR005471">
    <property type="entry name" value="Tscrpt_reg_IclR_N"/>
</dbReference>
<dbReference type="PROSITE" id="PS51078">
    <property type="entry name" value="ICLR_ED"/>
    <property type="match status" value="1"/>
</dbReference>
<accession>A0A1U9Z8D4</accession>
<evidence type="ECO:0000256" key="2">
    <source>
        <dbReference type="ARBA" id="ARBA00023125"/>
    </source>
</evidence>
<dbReference type="SUPFAM" id="SSF55781">
    <property type="entry name" value="GAF domain-like"/>
    <property type="match status" value="1"/>
</dbReference>
<dbReference type="GO" id="GO:0045892">
    <property type="term" value="P:negative regulation of DNA-templated transcription"/>
    <property type="evidence" value="ECO:0007669"/>
    <property type="project" value="TreeGrafter"/>
</dbReference>
<gene>
    <name evidence="5" type="primary">kdgR_2</name>
    <name evidence="5" type="ORF">Mame_04656</name>
</gene>
<evidence type="ECO:0000313" key="6">
    <source>
        <dbReference type="Proteomes" id="UP000191135"/>
    </source>
</evidence>
<sequence>MATKGGSRYKRILDQFTEDRPAWTVADLAVQLETASSTVYKWVGELVALGFLEAALDAQYRLGPAFLEFERRLRRTDPLLRAGEVFLTELVEKSGLECTAILARLYGNKVMCVADAHSANMQLTSSFERGLPMPLTRSATSRAILSVIESRRLKRFLQRETELKGPSLSRFLEDVFTARKQGYWISRGEVDQGAIGIAVPLFDRQLGLEASLSLVVKTDNMTEDAFGGVIALLTETVERIQAFLAQHYKEPETT</sequence>
<keyword evidence="2" id="KW-0238">DNA-binding</keyword>
<keyword evidence="5" id="KW-0614">Plasmid</keyword>
<dbReference type="InterPro" id="IPR050707">
    <property type="entry name" value="HTH_MetabolicPath_Reg"/>
</dbReference>
<feature type="domain" description="IclR-ED" evidence="4">
    <location>
        <begin position="65"/>
        <end position="246"/>
    </location>
</feature>
<dbReference type="EMBL" id="CP020331">
    <property type="protein sequence ID" value="AQZ53948.1"/>
    <property type="molecule type" value="Genomic_DNA"/>
</dbReference>
<dbReference type="Pfam" id="PF01614">
    <property type="entry name" value="IclR_C"/>
    <property type="match status" value="1"/>
</dbReference>
<dbReference type="Gene3D" id="1.10.10.10">
    <property type="entry name" value="Winged helix-like DNA-binding domain superfamily/Winged helix DNA-binding domain"/>
    <property type="match status" value="1"/>
</dbReference>
<dbReference type="OrthoDB" id="31778at2"/>
<dbReference type="Gene3D" id="3.30.450.40">
    <property type="match status" value="1"/>
</dbReference>
<dbReference type="RefSeq" id="WP_018063964.1">
    <property type="nucleotide sequence ID" value="NZ_CP020331.1"/>
</dbReference>
<dbReference type="InterPro" id="IPR029016">
    <property type="entry name" value="GAF-like_dom_sf"/>
</dbReference>
<dbReference type="eggNOG" id="COG1414">
    <property type="taxonomic scope" value="Bacteria"/>
</dbReference>
<dbReference type="PANTHER" id="PTHR30136">
    <property type="entry name" value="HELIX-TURN-HELIX TRANSCRIPTIONAL REGULATOR, ICLR FAMILY"/>
    <property type="match status" value="1"/>
</dbReference>
<evidence type="ECO:0000313" key="5">
    <source>
        <dbReference type="EMBL" id="AQZ53948.1"/>
    </source>
</evidence>
<dbReference type="GO" id="GO:0003677">
    <property type="term" value="F:DNA binding"/>
    <property type="evidence" value="ECO:0007669"/>
    <property type="project" value="UniProtKB-KW"/>
</dbReference>
<dbReference type="PANTHER" id="PTHR30136:SF24">
    <property type="entry name" value="HTH-TYPE TRANSCRIPTIONAL REPRESSOR ALLR"/>
    <property type="match status" value="1"/>
</dbReference>
<dbReference type="KEGG" id="mmed:Mame_04656"/>
<organism evidence="5 6">
    <name type="scientific">Martelella mediterranea DSM 17316</name>
    <dbReference type="NCBI Taxonomy" id="1122214"/>
    <lineage>
        <taxon>Bacteria</taxon>
        <taxon>Pseudomonadati</taxon>
        <taxon>Pseudomonadota</taxon>
        <taxon>Alphaproteobacteria</taxon>
        <taxon>Hyphomicrobiales</taxon>
        <taxon>Aurantimonadaceae</taxon>
        <taxon>Martelella</taxon>
    </lineage>
</organism>
<geneLocation type="plasmid" evidence="6">
    <name>pmm593</name>
</geneLocation>
<dbReference type="Pfam" id="PF09339">
    <property type="entry name" value="HTH_IclR"/>
    <property type="match status" value="1"/>
</dbReference>
<reference evidence="5 6" key="1">
    <citation type="submission" date="2017-03" db="EMBL/GenBank/DDBJ databases">
        <title>Foreign affairs: Plasmid Transfer between Roseobacters and Rhizobia.</title>
        <authorList>
            <person name="Bartling P."/>
            <person name="Bunk B."/>
            <person name="Overmann J."/>
            <person name="Brinkmann H."/>
            <person name="Petersen J."/>
        </authorList>
    </citation>
    <scope>NUCLEOTIDE SEQUENCE [LARGE SCALE GENOMIC DNA]</scope>
    <source>
        <strain evidence="5 6">MACL11</strain>
        <plasmid evidence="6">Plasmid pmm593</plasmid>
    </source>
</reference>
<dbReference type="AlphaFoldDB" id="A0A1U9Z8D4"/>
<evidence type="ECO:0000256" key="3">
    <source>
        <dbReference type="ARBA" id="ARBA00023163"/>
    </source>
</evidence>
<protein>
    <submittedName>
        <fullName evidence="5">Transcriptional regulator KdgR</fullName>
    </submittedName>
</protein>
<keyword evidence="3" id="KW-0804">Transcription</keyword>
<dbReference type="InterPro" id="IPR036388">
    <property type="entry name" value="WH-like_DNA-bd_sf"/>
</dbReference>
<dbReference type="SUPFAM" id="SSF46785">
    <property type="entry name" value="Winged helix' DNA-binding domain"/>
    <property type="match status" value="1"/>
</dbReference>
<dbReference type="InterPro" id="IPR036390">
    <property type="entry name" value="WH_DNA-bd_sf"/>
</dbReference>
<keyword evidence="1" id="KW-0805">Transcription regulation</keyword>
<dbReference type="GO" id="GO:0003700">
    <property type="term" value="F:DNA-binding transcription factor activity"/>
    <property type="evidence" value="ECO:0007669"/>
    <property type="project" value="TreeGrafter"/>
</dbReference>
<dbReference type="Proteomes" id="UP000191135">
    <property type="component" value="Plasmid pMM593"/>
</dbReference>
<keyword evidence="6" id="KW-1185">Reference proteome</keyword>
<proteinExistence type="predicted"/>
<evidence type="ECO:0000259" key="4">
    <source>
        <dbReference type="PROSITE" id="PS51078"/>
    </source>
</evidence>